<sequence length="166" mass="18639">MLRRGGPGDFAFIRALAGRAEYRPFITDEDEAGLQAYLNAPDCEIRIWEPEGRPAGFAIFCEIGDPSGRIELMRLALDEAGKGQGDRFLRLLLDHAFGTLGGRRVWLDCSGENFRAQKVYARAGFVLEARQRDHDYVPVLGRTVDRLLYGILRSEWEALEPLAARA</sequence>
<evidence type="ECO:0000313" key="3">
    <source>
        <dbReference type="Proteomes" id="UP001515660"/>
    </source>
</evidence>
<dbReference type="InterPro" id="IPR051908">
    <property type="entry name" value="Ribosomal_N-acetyltransferase"/>
</dbReference>
<evidence type="ECO:0000259" key="1">
    <source>
        <dbReference type="PROSITE" id="PS51186"/>
    </source>
</evidence>
<dbReference type="Pfam" id="PF00583">
    <property type="entry name" value="Acetyltransf_1"/>
    <property type="match status" value="1"/>
</dbReference>
<dbReference type="RefSeq" id="WP_166402850.1">
    <property type="nucleotide sequence ID" value="NZ_JAANHS010000005.1"/>
</dbReference>
<accession>A0ABX0G7H6</accession>
<comment type="caution">
    <text evidence="2">The sequence shown here is derived from an EMBL/GenBank/DDBJ whole genome shotgun (WGS) entry which is preliminary data.</text>
</comment>
<organism evidence="2 3">
    <name type="scientific">Rhodobacter calidifons</name>
    <dbReference type="NCBI Taxonomy" id="2715277"/>
    <lineage>
        <taxon>Bacteria</taxon>
        <taxon>Pseudomonadati</taxon>
        <taxon>Pseudomonadota</taxon>
        <taxon>Alphaproteobacteria</taxon>
        <taxon>Rhodobacterales</taxon>
        <taxon>Rhodobacter group</taxon>
        <taxon>Rhodobacter</taxon>
    </lineage>
</organism>
<dbReference type="SUPFAM" id="SSF55729">
    <property type="entry name" value="Acyl-CoA N-acyltransferases (Nat)"/>
    <property type="match status" value="1"/>
</dbReference>
<dbReference type="PROSITE" id="PS51186">
    <property type="entry name" value="GNAT"/>
    <property type="match status" value="1"/>
</dbReference>
<dbReference type="PANTHER" id="PTHR43441:SF2">
    <property type="entry name" value="FAMILY ACETYLTRANSFERASE, PUTATIVE (AFU_ORTHOLOGUE AFUA_7G00850)-RELATED"/>
    <property type="match status" value="1"/>
</dbReference>
<protein>
    <submittedName>
        <fullName evidence="2">GNAT family N-acetyltransferase</fullName>
    </submittedName>
</protein>
<dbReference type="EMBL" id="JAANHS010000005">
    <property type="protein sequence ID" value="NHB76818.1"/>
    <property type="molecule type" value="Genomic_DNA"/>
</dbReference>
<evidence type="ECO:0000313" key="2">
    <source>
        <dbReference type="EMBL" id="NHB76818.1"/>
    </source>
</evidence>
<reference evidence="2 3" key="1">
    <citation type="journal article" date="2022" name="Microorganisms">
        <title>Genome Sequence and Characterization of a Xanthorhodopsin-Containing, Aerobic Anoxygenic Phototrophic Rhodobacter Species, Isolated from Mesophilic Conditions at Yellowstone National Park.</title>
        <authorList>
            <person name="Kyndt J.A."/>
            <person name="Robertson S."/>
            <person name="Shoffstall I.B."/>
            <person name="Ramaley R.F."/>
            <person name="Meyer T.E."/>
        </authorList>
    </citation>
    <scope>NUCLEOTIDE SEQUENCE [LARGE SCALE GENOMIC DNA]</scope>
    <source>
        <strain evidence="2 3">M37P</strain>
    </source>
</reference>
<dbReference type="Proteomes" id="UP001515660">
    <property type="component" value="Unassembled WGS sequence"/>
</dbReference>
<dbReference type="InterPro" id="IPR016181">
    <property type="entry name" value="Acyl_CoA_acyltransferase"/>
</dbReference>
<dbReference type="Gene3D" id="3.40.630.30">
    <property type="match status" value="1"/>
</dbReference>
<feature type="domain" description="N-acetyltransferase" evidence="1">
    <location>
        <begin position="1"/>
        <end position="145"/>
    </location>
</feature>
<dbReference type="CDD" id="cd04301">
    <property type="entry name" value="NAT_SF"/>
    <property type="match status" value="1"/>
</dbReference>
<proteinExistence type="predicted"/>
<name>A0ABX0G7H6_9RHOB</name>
<gene>
    <name evidence="2" type="ORF">G8O29_08700</name>
</gene>
<keyword evidence="3" id="KW-1185">Reference proteome</keyword>
<dbReference type="PANTHER" id="PTHR43441">
    <property type="entry name" value="RIBOSOMAL-PROTEIN-SERINE ACETYLTRANSFERASE"/>
    <property type="match status" value="1"/>
</dbReference>
<dbReference type="InterPro" id="IPR000182">
    <property type="entry name" value="GNAT_dom"/>
</dbReference>